<dbReference type="PANTHER" id="PTHR47999">
    <property type="entry name" value="TRANSCRIPTION FACTOR MYB8-RELATED-RELATED"/>
    <property type="match status" value="1"/>
</dbReference>
<evidence type="ECO:0000256" key="3">
    <source>
        <dbReference type="ARBA" id="ARBA00023015"/>
    </source>
</evidence>
<evidence type="ECO:0000256" key="1">
    <source>
        <dbReference type="ARBA" id="ARBA00004123"/>
    </source>
</evidence>
<dbReference type="GO" id="GO:0005634">
    <property type="term" value="C:nucleus"/>
    <property type="evidence" value="ECO:0007669"/>
    <property type="project" value="UniProtKB-SubCell"/>
</dbReference>
<evidence type="ECO:0000256" key="7">
    <source>
        <dbReference type="ARBA" id="ARBA00023242"/>
    </source>
</evidence>
<dbReference type="Proteomes" id="UP000827889">
    <property type="component" value="Chromosome 2"/>
</dbReference>
<dbReference type="OrthoDB" id="2143914at2759"/>
<evidence type="ECO:0000259" key="9">
    <source>
        <dbReference type="PROSITE" id="PS51294"/>
    </source>
</evidence>
<dbReference type="InterPro" id="IPR001005">
    <property type="entry name" value="SANT/Myb"/>
</dbReference>
<keyword evidence="10" id="KW-1185">Reference proteome</keyword>
<gene>
    <name evidence="11" type="primary">LOC115737483</name>
</gene>
<evidence type="ECO:0000256" key="5">
    <source>
        <dbReference type="ARBA" id="ARBA00023159"/>
    </source>
</evidence>
<keyword evidence="4" id="KW-0238">DNA-binding</keyword>
<name>A0A8B8NSH2_9MYRT</name>
<feature type="domain" description="Myb-like" evidence="8">
    <location>
        <begin position="9"/>
        <end position="61"/>
    </location>
</feature>
<protein>
    <submittedName>
        <fullName evidence="11">Transcription factor WER-like isoform X1</fullName>
    </submittedName>
</protein>
<dbReference type="PANTHER" id="PTHR47999:SF114">
    <property type="entry name" value="MYB FAMILY PROTEIN"/>
    <property type="match status" value="1"/>
</dbReference>
<proteinExistence type="predicted"/>
<evidence type="ECO:0000256" key="2">
    <source>
        <dbReference type="ARBA" id="ARBA00022737"/>
    </source>
</evidence>
<keyword evidence="6" id="KW-0804">Transcription</keyword>
<dbReference type="AlphaFoldDB" id="A0A8B8NSH2"/>
<organism evidence="10 11">
    <name type="scientific">Rhodamnia argentea</name>
    <dbReference type="NCBI Taxonomy" id="178133"/>
    <lineage>
        <taxon>Eukaryota</taxon>
        <taxon>Viridiplantae</taxon>
        <taxon>Streptophyta</taxon>
        <taxon>Embryophyta</taxon>
        <taxon>Tracheophyta</taxon>
        <taxon>Spermatophyta</taxon>
        <taxon>Magnoliopsida</taxon>
        <taxon>eudicotyledons</taxon>
        <taxon>Gunneridae</taxon>
        <taxon>Pentapetalae</taxon>
        <taxon>rosids</taxon>
        <taxon>malvids</taxon>
        <taxon>Myrtales</taxon>
        <taxon>Myrtaceae</taxon>
        <taxon>Myrtoideae</taxon>
        <taxon>Myrteae</taxon>
        <taxon>Australasian group</taxon>
        <taxon>Rhodamnia</taxon>
    </lineage>
</organism>
<dbReference type="GO" id="GO:0080090">
    <property type="term" value="P:regulation of primary metabolic process"/>
    <property type="evidence" value="ECO:0007669"/>
    <property type="project" value="UniProtKB-ARBA"/>
</dbReference>
<feature type="domain" description="Myb-like" evidence="8">
    <location>
        <begin position="62"/>
        <end position="112"/>
    </location>
</feature>
<keyword evidence="7" id="KW-0539">Nucleus</keyword>
<dbReference type="SUPFAM" id="SSF46689">
    <property type="entry name" value="Homeodomain-like"/>
    <property type="match status" value="1"/>
</dbReference>
<dbReference type="CDD" id="cd00167">
    <property type="entry name" value="SANT"/>
    <property type="match status" value="2"/>
</dbReference>
<reference evidence="11" key="2">
    <citation type="submission" date="2025-08" db="UniProtKB">
        <authorList>
            <consortium name="RefSeq"/>
        </authorList>
    </citation>
    <scope>IDENTIFICATION</scope>
    <source>
        <tissue evidence="11">Leaf</tissue>
    </source>
</reference>
<keyword evidence="2" id="KW-0677">Repeat</keyword>
<sequence length="297" mass="33672">MGRSPCCEKQGVNRGAWSDEEDQILTNYIALHGEGKWRKVAQNAGLNRCFKSCRLRWVNYLKPGIKRGAISPDEEDLIIRLHRLLGNRWALIAARLPGRTDNDIKNYWNTTLVKKLQAARPHVKHDLTYEEKVGSFASNGLVLHQQVNSHLKVLGFTEFSTSNEPDKDLASTINTGAKNSDTENLIPFRAEDRDDDGMNFLHAGDEGFVFDISELNSPLCHEKMEMEEEKDLIGVNSGSIPCSDVCASSCSRDEDKVETQTTYKHEYCDKPTLDMELKKLALFLELEDEFSISWFQA</sequence>
<feature type="domain" description="HTH myb-type" evidence="9">
    <location>
        <begin position="62"/>
        <end position="116"/>
    </location>
</feature>
<dbReference type="PROSITE" id="PS51294">
    <property type="entry name" value="HTH_MYB"/>
    <property type="match status" value="2"/>
</dbReference>
<evidence type="ECO:0000259" key="8">
    <source>
        <dbReference type="PROSITE" id="PS50090"/>
    </source>
</evidence>
<dbReference type="RefSeq" id="XP_030525477.1">
    <property type="nucleotide sequence ID" value="XM_030669617.2"/>
</dbReference>
<dbReference type="GO" id="GO:0003677">
    <property type="term" value="F:DNA binding"/>
    <property type="evidence" value="ECO:0007669"/>
    <property type="project" value="UniProtKB-KW"/>
</dbReference>
<dbReference type="InterPro" id="IPR015495">
    <property type="entry name" value="Myb_TF_plants"/>
</dbReference>
<dbReference type="InterPro" id="IPR009057">
    <property type="entry name" value="Homeodomain-like_sf"/>
</dbReference>
<keyword evidence="3" id="KW-0805">Transcription regulation</keyword>
<evidence type="ECO:0000256" key="6">
    <source>
        <dbReference type="ARBA" id="ARBA00023163"/>
    </source>
</evidence>
<evidence type="ECO:0000256" key="4">
    <source>
        <dbReference type="ARBA" id="ARBA00023125"/>
    </source>
</evidence>
<dbReference type="GeneID" id="115737483"/>
<dbReference type="InterPro" id="IPR017930">
    <property type="entry name" value="Myb_dom"/>
</dbReference>
<accession>A0A8B8NSH2</accession>
<keyword evidence="5" id="KW-0010">Activator</keyword>
<reference evidence="10" key="1">
    <citation type="submission" date="2025-05" db="UniProtKB">
        <authorList>
            <consortium name="RefSeq"/>
        </authorList>
    </citation>
    <scope>NUCLEOTIDE SEQUENCE [LARGE SCALE GENOMIC DNA]</scope>
</reference>
<dbReference type="KEGG" id="rarg:115737483"/>
<evidence type="ECO:0000313" key="10">
    <source>
        <dbReference type="Proteomes" id="UP000827889"/>
    </source>
</evidence>
<feature type="domain" description="HTH myb-type" evidence="9">
    <location>
        <begin position="9"/>
        <end position="61"/>
    </location>
</feature>
<dbReference type="PROSITE" id="PS50090">
    <property type="entry name" value="MYB_LIKE"/>
    <property type="match status" value="2"/>
</dbReference>
<dbReference type="Gene3D" id="1.10.10.60">
    <property type="entry name" value="Homeodomain-like"/>
    <property type="match status" value="2"/>
</dbReference>
<comment type="subcellular location">
    <subcellularLocation>
        <location evidence="1">Nucleus</location>
    </subcellularLocation>
</comment>
<dbReference type="Pfam" id="PF00249">
    <property type="entry name" value="Myb_DNA-binding"/>
    <property type="match status" value="2"/>
</dbReference>
<evidence type="ECO:0000313" key="11">
    <source>
        <dbReference type="RefSeq" id="XP_030525477.1"/>
    </source>
</evidence>
<dbReference type="SMART" id="SM00717">
    <property type="entry name" value="SANT"/>
    <property type="match status" value="2"/>
</dbReference>
<dbReference type="FunFam" id="1.10.10.60:FF:000218">
    <property type="entry name" value="Myb transcription factor"/>
    <property type="match status" value="1"/>
</dbReference>